<feature type="repeat" description="RCC1" evidence="1">
    <location>
        <begin position="485"/>
        <end position="551"/>
    </location>
</feature>
<keyword evidence="3" id="KW-0812">Transmembrane</keyword>
<feature type="region of interest" description="Disordered" evidence="2">
    <location>
        <begin position="246"/>
        <end position="279"/>
    </location>
</feature>
<dbReference type="EMBL" id="AZHD01000004">
    <property type="protein sequence ID" value="OAA64699.1"/>
    <property type="molecule type" value="Genomic_DNA"/>
</dbReference>
<evidence type="ECO:0000313" key="5">
    <source>
        <dbReference type="Proteomes" id="UP000076874"/>
    </source>
</evidence>
<evidence type="ECO:0000256" key="3">
    <source>
        <dbReference type="SAM" id="Phobius"/>
    </source>
</evidence>
<dbReference type="STRING" id="1081102.A0A167X9Q0"/>
<dbReference type="SUPFAM" id="SSF50985">
    <property type="entry name" value="RCC1/BLIP-II"/>
    <property type="match status" value="1"/>
</dbReference>
<dbReference type="GO" id="GO:0005743">
    <property type="term" value="C:mitochondrial inner membrane"/>
    <property type="evidence" value="ECO:0007669"/>
    <property type="project" value="TreeGrafter"/>
</dbReference>
<sequence length="663" mass="69964">MASLRRATCAVTTTLKPRPQLLSVRWASDLPRGRGPRRGGRRGGRGRFFGLAAAAFVTGAALYSYSTFVGPEKKGKASTSSSSSRDAATVIIPKAEIEFEETLQSQQARDGQDDVRATISPQHRQVQDSLENPGVYAWGSNAGRVVAPDLPDAAVIKEPRRMPFFDGQVLRDLCLDRDVGVAVTEAGDVLQWGVGLWGRTTSAAARPTTTTPLPTLTGKDIVKVAVSRDRILALSSNGSVYSLPVAQADQQQQQQQQTTTTTTTTTTSSSPSSSSSSSWWRNVLWRTPAPSAGANVRTVTPNDLAWNERVVDVRAGLEHCLLLTSKGRVFSAVASFDAFPARGQLGLPGLTFATRPPGPVDAPHEVTGLRGIAATQIAAGDHHSLVLAKDGSLYAFGDNAAGQLCLPASPNFPSSEAPIQVPVAKLYESNSGSGSVDKALVLTGTTPSRAVRPPRVTSIAAGGATSFFTVDAEEETGGAQTRVVADTWSCGSGLAGNLGTGKWVHVSTKGPGKIPALSGLREYDEAAGRTVPLHVAHLAAGTTHASAVLDNATRVTARPSSSSSSSADTNWGADVLWWGGNEHYQLGTGKRNNLSEPVHIAPLDGREQLALPGAERTPELLDQQRARLSLTPRTTVRLDSGRTVRMEQRVVCGRYVSGVYSGV</sequence>
<name>A0A167X9Q0_9HYPO</name>
<keyword evidence="5" id="KW-1185">Reference proteome</keyword>
<dbReference type="InterPro" id="IPR053245">
    <property type="entry name" value="MitoProcess-Associated"/>
</dbReference>
<gene>
    <name evidence="4" type="ORF">SPI_03346</name>
</gene>
<feature type="compositionally biased region" description="Low complexity" evidence="2">
    <location>
        <begin position="250"/>
        <end position="278"/>
    </location>
</feature>
<evidence type="ECO:0000256" key="2">
    <source>
        <dbReference type="SAM" id="MobiDB-lite"/>
    </source>
</evidence>
<dbReference type="PANTHER" id="PTHR47563">
    <property type="entry name" value="PROTEIN FMP25, MITOCHONDRIAL"/>
    <property type="match status" value="1"/>
</dbReference>
<organism evidence="4 5">
    <name type="scientific">Niveomyces insectorum RCEF 264</name>
    <dbReference type="NCBI Taxonomy" id="1081102"/>
    <lineage>
        <taxon>Eukaryota</taxon>
        <taxon>Fungi</taxon>
        <taxon>Dikarya</taxon>
        <taxon>Ascomycota</taxon>
        <taxon>Pezizomycotina</taxon>
        <taxon>Sordariomycetes</taxon>
        <taxon>Hypocreomycetidae</taxon>
        <taxon>Hypocreales</taxon>
        <taxon>Cordycipitaceae</taxon>
        <taxon>Niveomyces</taxon>
    </lineage>
</organism>
<proteinExistence type="predicted"/>
<dbReference type="Gene3D" id="2.130.10.30">
    <property type="entry name" value="Regulator of chromosome condensation 1/beta-lactamase-inhibitor protein II"/>
    <property type="match status" value="2"/>
</dbReference>
<dbReference type="PROSITE" id="PS00626">
    <property type="entry name" value="RCC1_2"/>
    <property type="match status" value="1"/>
</dbReference>
<dbReference type="GO" id="GO:0034551">
    <property type="term" value="P:mitochondrial respiratory chain complex III assembly"/>
    <property type="evidence" value="ECO:0007669"/>
    <property type="project" value="TreeGrafter"/>
</dbReference>
<dbReference type="InterPro" id="IPR000408">
    <property type="entry name" value="Reg_chr_condens"/>
</dbReference>
<accession>A0A167X9Q0</accession>
<dbReference type="Pfam" id="PF13540">
    <property type="entry name" value="RCC1_2"/>
    <property type="match status" value="1"/>
</dbReference>
<comment type="caution">
    <text evidence="4">The sequence shown here is derived from an EMBL/GenBank/DDBJ whole genome shotgun (WGS) entry which is preliminary data.</text>
</comment>
<keyword evidence="3" id="KW-0472">Membrane</keyword>
<dbReference type="PROSITE" id="PS50012">
    <property type="entry name" value="RCC1_3"/>
    <property type="match status" value="2"/>
</dbReference>
<dbReference type="PANTHER" id="PTHR47563:SF1">
    <property type="entry name" value="PROTEIN FMP25, MITOCHONDRIAL"/>
    <property type="match status" value="1"/>
</dbReference>
<dbReference type="AlphaFoldDB" id="A0A167X9Q0"/>
<evidence type="ECO:0000256" key="1">
    <source>
        <dbReference type="PROSITE-ProRule" id="PRU00235"/>
    </source>
</evidence>
<dbReference type="OrthoDB" id="10256179at2759"/>
<feature type="transmembrane region" description="Helical" evidence="3">
    <location>
        <begin position="48"/>
        <end position="66"/>
    </location>
</feature>
<dbReference type="InterPro" id="IPR009091">
    <property type="entry name" value="RCC1/BLIP-II"/>
</dbReference>
<protein>
    <submittedName>
        <fullName evidence="4">Mitochondrial protein</fullName>
    </submittedName>
</protein>
<evidence type="ECO:0000313" key="4">
    <source>
        <dbReference type="EMBL" id="OAA64699.1"/>
    </source>
</evidence>
<keyword evidence="3" id="KW-1133">Transmembrane helix</keyword>
<feature type="repeat" description="RCC1" evidence="1">
    <location>
        <begin position="327"/>
        <end position="390"/>
    </location>
</feature>
<dbReference type="Proteomes" id="UP000076874">
    <property type="component" value="Unassembled WGS sequence"/>
</dbReference>
<reference evidence="4 5" key="1">
    <citation type="journal article" date="2016" name="Genome Biol. Evol.">
        <title>Divergent and convergent evolution of fungal pathogenicity.</title>
        <authorList>
            <person name="Shang Y."/>
            <person name="Xiao G."/>
            <person name="Zheng P."/>
            <person name="Cen K."/>
            <person name="Zhan S."/>
            <person name="Wang C."/>
        </authorList>
    </citation>
    <scope>NUCLEOTIDE SEQUENCE [LARGE SCALE GENOMIC DNA]</scope>
    <source>
        <strain evidence="4 5">RCEF 264</strain>
    </source>
</reference>